<proteinExistence type="predicted"/>
<organism evidence="3 4">
    <name type="scientific">Diatraea saccharalis</name>
    <name type="common">sugarcane borer</name>
    <dbReference type="NCBI Taxonomy" id="40085"/>
    <lineage>
        <taxon>Eukaryota</taxon>
        <taxon>Metazoa</taxon>
        <taxon>Ecdysozoa</taxon>
        <taxon>Arthropoda</taxon>
        <taxon>Hexapoda</taxon>
        <taxon>Insecta</taxon>
        <taxon>Pterygota</taxon>
        <taxon>Neoptera</taxon>
        <taxon>Endopterygota</taxon>
        <taxon>Lepidoptera</taxon>
        <taxon>Glossata</taxon>
        <taxon>Ditrysia</taxon>
        <taxon>Pyraloidea</taxon>
        <taxon>Crambidae</taxon>
        <taxon>Crambinae</taxon>
        <taxon>Diatraea</taxon>
    </lineage>
</organism>
<dbReference type="SMART" id="SM00595">
    <property type="entry name" value="MADF"/>
    <property type="match status" value="1"/>
</dbReference>
<feature type="region of interest" description="Disordered" evidence="1">
    <location>
        <begin position="103"/>
        <end position="133"/>
    </location>
</feature>
<evidence type="ECO:0000313" key="4">
    <source>
        <dbReference type="Proteomes" id="UP001153714"/>
    </source>
</evidence>
<feature type="domain" description="MADF" evidence="2">
    <location>
        <begin position="16"/>
        <end position="106"/>
    </location>
</feature>
<accession>A0A9N9WJ30</accession>
<evidence type="ECO:0000256" key="1">
    <source>
        <dbReference type="SAM" id="MobiDB-lite"/>
    </source>
</evidence>
<dbReference type="EMBL" id="OU893338">
    <property type="protein sequence ID" value="CAG9795096.1"/>
    <property type="molecule type" value="Genomic_DNA"/>
</dbReference>
<evidence type="ECO:0000313" key="3">
    <source>
        <dbReference type="EMBL" id="CAG9795096.1"/>
    </source>
</evidence>
<protein>
    <recommendedName>
        <fullName evidence="2">MADF domain-containing protein</fullName>
    </recommendedName>
</protein>
<gene>
    <name evidence="3" type="ORF">DIATSA_LOCUS12402</name>
</gene>
<dbReference type="PANTHER" id="PTHR21505">
    <property type="entry name" value="MADF DOMAIN-CONTAINING PROTEIN-RELATED"/>
    <property type="match status" value="1"/>
</dbReference>
<dbReference type="AlphaFoldDB" id="A0A9N9WJ30"/>
<reference evidence="3" key="1">
    <citation type="submission" date="2021-12" db="EMBL/GenBank/DDBJ databases">
        <authorList>
            <person name="King R."/>
        </authorList>
    </citation>
    <scope>NUCLEOTIDE SEQUENCE</scope>
</reference>
<dbReference type="Proteomes" id="UP001153714">
    <property type="component" value="Chromosome 7"/>
</dbReference>
<dbReference type="PANTHER" id="PTHR21505:SF12">
    <property type="entry name" value="MADF DOMAIN-CONTAINING PROTEIN-RELATED"/>
    <property type="match status" value="1"/>
</dbReference>
<reference evidence="3" key="2">
    <citation type="submission" date="2022-10" db="EMBL/GenBank/DDBJ databases">
        <authorList>
            <consortium name="ENA_rothamsted_submissions"/>
            <consortium name="culmorum"/>
            <person name="King R."/>
        </authorList>
    </citation>
    <scope>NUCLEOTIDE SEQUENCE</scope>
</reference>
<evidence type="ECO:0000259" key="2">
    <source>
        <dbReference type="PROSITE" id="PS51029"/>
    </source>
</evidence>
<name>A0A9N9WJ30_9NEOP</name>
<dbReference type="Pfam" id="PF10545">
    <property type="entry name" value="MADF_DNA_bdg"/>
    <property type="match status" value="1"/>
</dbReference>
<feature type="region of interest" description="Disordered" evidence="1">
    <location>
        <begin position="182"/>
        <end position="206"/>
    </location>
</feature>
<dbReference type="InterPro" id="IPR006578">
    <property type="entry name" value="MADF-dom"/>
</dbReference>
<keyword evidence="4" id="KW-1185">Reference proteome</keyword>
<sequence length="264" mass="30444">MYIGGIMRWSEEETIKLIQLYRSFQYLWDKNAELYKNGVMRKRAYDAIVQQMSIPRLTARDVRCKIKNLRSSYYHELRKMEKAGSEKVVGRQWFNAFKPVMGGSGGGVSTSSRKSSVTESESSQDEQDESCFIEEESPNMDAYVVTIKQEYLDEMQNHDEKDIAPVDDYLEVAPKRIRMVESPPEKTHAPAFENPTPKQVTKSKAQGAKLDEFQMFSNNIAAQLRRLPLDRALILQVEVQSLIAKERIRIFKRQSGDNKEEDSS</sequence>
<dbReference type="PROSITE" id="PS51029">
    <property type="entry name" value="MADF"/>
    <property type="match status" value="1"/>
</dbReference>
<feature type="compositionally biased region" description="Acidic residues" evidence="1">
    <location>
        <begin position="122"/>
        <end position="133"/>
    </location>
</feature>
<feature type="compositionally biased region" description="Low complexity" evidence="1">
    <location>
        <begin position="109"/>
        <end position="121"/>
    </location>
</feature>
<dbReference type="OrthoDB" id="6629625at2759"/>